<proteinExistence type="predicted"/>
<accession>A0A6A6TJT7</accession>
<name>A0A6A6TJT7_9PLEO</name>
<feature type="domain" description="Methyltransferase" evidence="1">
    <location>
        <begin position="26"/>
        <end position="120"/>
    </location>
</feature>
<dbReference type="OrthoDB" id="2013972at2759"/>
<feature type="non-terminal residue" evidence="2">
    <location>
        <position position="182"/>
    </location>
</feature>
<evidence type="ECO:0000259" key="1">
    <source>
        <dbReference type="Pfam" id="PF13649"/>
    </source>
</evidence>
<feature type="non-terminal residue" evidence="2">
    <location>
        <position position="1"/>
    </location>
</feature>
<dbReference type="AlphaFoldDB" id="A0A6A6TJT7"/>
<dbReference type="EMBL" id="MU004311">
    <property type="protein sequence ID" value="KAF2658874.1"/>
    <property type="molecule type" value="Genomic_DNA"/>
</dbReference>
<dbReference type="Gene3D" id="3.40.50.150">
    <property type="entry name" value="Vaccinia Virus protein VP39"/>
    <property type="match status" value="1"/>
</dbReference>
<keyword evidence="3" id="KW-1185">Reference proteome</keyword>
<dbReference type="SUPFAM" id="SSF53335">
    <property type="entry name" value="S-adenosyl-L-methionine-dependent methyltransferases"/>
    <property type="match status" value="1"/>
</dbReference>
<organism evidence="2 3">
    <name type="scientific">Lophiostoma macrostomum CBS 122681</name>
    <dbReference type="NCBI Taxonomy" id="1314788"/>
    <lineage>
        <taxon>Eukaryota</taxon>
        <taxon>Fungi</taxon>
        <taxon>Dikarya</taxon>
        <taxon>Ascomycota</taxon>
        <taxon>Pezizomycotina</taxon>
        <taxon>Dothideomycetes</taxon>
        <taxon>Pleosporomycetidae</taxon>
        <taxon>Pleosporales</taxon>
        <taxon>Lophiostomataceae</taxon>
        <taxon>Lophiostoma</taxon>
    </lineage>
</organism>
<protein>
    <recommendedName>
        <fullName evidence="1">Methyltransferase domain-containing protein</fullName>
    </recommendedName>
</protein>
<dbReference type="InterPro" id="IPR041698">
    <property type="entry name" value="Methyltransf_25"/>
</dbReference>
<dbReference type="Proteomes" id="UP000799324">
    <property type="component" value="Unassembled WGS sequence"/>
</dbReference>
<evidence type="ECO:0000313" key="2">
    <source>
        <dbReference type="EMBL" id="KAF2658874.1"/>
    </source>
</evidence>
<dbReference type="InterPro" id="IPR029063">
    <property type="entry name" value="SAM-dependent_MTases_sf"/>
</dbReference>
<sequence length="182" mass="20037">GAVTTQFAAHNLSLIPPIPSDSIIHDNTCGNGNVTKLILQSPPSNIQIHATDIDQVFLDDLQSDVIKHGWPVSVSNQKSETLNFADDYFTHSITNIGIFFTSSAGLDGAKEVYRTLQPGGTAIVNCWEHVTWFLPLKLVHDATRNNAPYPAPPIGWSDGKQIQKIMREGGFKEEDIKVERSE</sequence>
<reference evidence="2" key="1">
    <citation type="journal article" date="2020" name="Stud. Mycol.">
        <title>101 Dothideomycetes genomes: a test case for predicting lifestyles and emergence of pathogens.</title>
        <authorList>
            <person name="Haridas S."/>
            <person name="Albert R."/>
            <person name="Binder M."/>
            <person name="Bloem J."/>
            <person name="Labutti K."/>
            <person name="Salamov A."/>
            <person name="Andreopoulos B."/>
            <person name="Baker S."/>
            <person name="Barry K."/>
            <person name="Bills G."/>
            <person name="Bluhm B."/>
            <person name="Cannon C."/>
            <person name="Castanera R."/>
            <person name="Culley D."/>
            <person name="Daum C."/>
            <person name="Ezra D."/>
            <person name="Gonzalez J."/>
            <person name="Henrissat B."/>
            <person name="Kuo A."/>
            <person name="Liang C."/>
            <person name="Lipzen A."/>
            <person name="Lutzoni F."/>
            <person name="Magnuson J."/>
            <person name="Mondo S."/>
            <person name="Nolan M."/>
            <person name="Ohm R."/>
            <person name="Pangilinan J."/>
            <person name="Park H.-J."/>
            <person name="Ramirez L."/>
            <person name="Alfaro M."/>
            <person name="Sun H."/>
            <person name="Tritt A."/>
            <person name="Yoshinaga Y."/>
            <person name="Zwiers L.-H."/>
            <person name="Turgeon B."/>
            <person name="Goodwin S."/>
            <person name="Spatafora J."/>
            <person name="Crous P."/>
            <person name="Grigoriev I."/>
        </authorList>
    </citation>
    <scope>NUCLEOTIDE SEQUENCE</scope>
    <source>
        <strain evidence="2">CBS 122681</strain>
    </source>
</reference>
<gene>
    <name evidence="2" type="ORF">K491DRAFT_579068</name>
</gene>
<dbReference type="Pfam" id="PF13649">
    <property type="entry name" value="Methyltransf_25"/>
    <property type="match status" value="1"/>
</dbReference>
<evidence type="ECO:0000313" key="3">
    <source>
        <dbReference type="Proteomes" id="UP000799324"/>
    </source>
</evidence>